<dbReference type="Proteomes" id="UP001183643">
    <property type="component" value="Unassembled WGS sequence"/>
</dbReference>
<keyword evidence="10" id="KW-1185">Reference proteome</keyword>
<name>A0AAE3YMK7_9ACTN</name>
<proteinExistence type="predicted"/>
<keyword evidence="3 7" id="KW-0812">Transmembrane</keyword>
<evidence type="ECO:0000256" key="3">
    <source>
        <dbReference type="ARBA" id="ARBA00022692"/>
    </source>
</evidence>
<evidence type="ECO:0000256" key="6">
    <source>
        <dbReference type="SAM" id="MobiDB-lite"/>
    </source>
</evidence>
<feature type="transmembrane region" description="Helical" evidence="7">
    <location>
        <begin position="406"/>
        <end position="430"/>
    </location>
</feature>
<dbReference type="GO" id="GO:0005886">
    <property type="term" value="C:plasma membrane"/>
    <property type="evidence" value="ECO:0007669"/>
    <property type="project" value="UniProtKB-SubCell"/>
</dbReference>
<feature type="region of interest" description="Disordered" evidence="6">
    <location>
        <begin position="643"/>
        <end position="729"/>
    </location>
</feature>
<evidence type="ECO:0000256" key="4">
    <source>
        <dbReference type="ARBA" id="ARBA00022989"/>
    </source>
</evidence>
<feature type="transmembrane region" description="Helical" evidence="7">
    <location>
        <begin position="331"/>
        <end position="352"/>
    </location>
</feature>
<gene>
    <name evidence="9" type="ORF">J2S41_001374</name>
</gene>
<evidence type="ECO:0000256" key="5">
    <source>
        <dbReference type="ARBA" id="ARBA00023136"/>
    </source>
</evidence>
<comment type="caution">
    <text evidence="9">The sequence shown here is derived from an EMBL/GenBank/DDBJ whole genome shotgun (WGS) entry which is preliminary data.</text>
</comment>
<evidence type="ECO:0000313" key="10">
    <source>
        <dbReference type="Proteomes" id="UP001183643"/>
    </source>
</evidence>
<comment type="subcellular location">
    <subcellularLocation>
        <location evidence="1">Cell membrane</location>
        <topology evidence="1">Multi-pass membrane protein</topology>
    </subcellularLocation>
</comment>
<dbReference type="EMBL" id="JAVDYB010000001">
    <property type="protein sequence ID" value="MDR7274596.1"/>
    <property type="molecule type" value="Genomic_DNA"/>
</dbReference>
<sequence length="972" mass="97726">MRPAPHWPSVAGRARADAGPLALVAVVVAVAALLTGAVPPLVRATADAAVRDAVRRAGTEATIRVQAGWEPDDGPTGRVRQPELSADVDSVRRLTVAGLSPDVEELVKPPIASVISDSLTIKGGTEPRTVQLVYLANTPEAGGGPEVTWIAGAAPAATAEGVADVRYNEEWTVQAGLSESAAAALGVRPGDRIEAQDTDSNRKEILVSGVFRPVDRNDPAWRLAPAALDPVAGADGVGITRYGALLSRDSLPDARLALTAEQLNRTIWLTPDTDTLTWAAAERLAAAVITLKARSDSSGARGETIRWETQLDAVLRDARGAVDAAVTQASVLLIGVLTAAVLVLLLAADLLARRRAGALTAARQRGASLPDLAVELLAESVPVALLAAAAGLALARVVAPGVAWTWALPVVIAAMVAGPAFGTATAARATRNRRAPANRSARRWAARTAELRRITLEAAIVLAAAGAFVSLRQRGIVAGDDGLPASAPGLAAVAAGLLVLRLMPVGTGLALRRSLRSRRPLAVFGAARAAATSGRALPLLAMVTGTALATFALTLDATTARGLADGAWRTTGADARLDVAPGASGSTADLAARIAAAPGVRHVVAGQVLDGVGVIADGSAVTTRLIAVDAAAFRDLLRDTPIPQAGELDRLGGAAPGPEPGGVRDSAPGPAPTAGTAQSPAPDSGSVPGSGPVSAGAPGGGSASASASAGAGSAATASPGPGSATVPGGGSVPVLVRSGAGLIRPGMRLELRREGLPGVPLAAVGEAPPTGDAPDLIIADAAALAAAGVSATPDTIWVTGPGAADAVRGADVAATAVLREEVLDGRRAAPLTAGMLLLTRAAAITLVALGLLGLLLGAAADAPERWRTLSRLRTLGLRPRDTRRVAAGELLPPALAAAIAGPLAGLALAWLAREPLTLRLLTAQQSDPALVFPWWQLALLVAVLPVAAAVVAPVEAAVRRRRNLAEVLRIGG</sequence>
<feature type="domain" description="ABC3 transporter permease C-terminal" evidence="8">
    <location>
        <begin position="842"/>
        <end position="957"/>
    </location>
</feature>
<feature type="transmembrane region" description="Helical" evidence="7">
    <location>
        <begin position="932"/>
        <end position="954"/>
    </location>
</feature>
<feature type="transmembrane region" description="Helical" evidence="7">
    <location>
        <begin position="837"/>
        <end position="860"/>
    </location>
</feature>
<feature type="compositionally biased region" description="Low complexity" evidence="6">
    <location>
        <begin position="666"/>
        <end position="696"/>
    </location>
</feature>
<reference evidence="9" key="1">
    <citation type="submission" date="2023-07" db="EMBL/GenBank/DDBJ databases">
        <title>Sequencing the genomes of 1000 actinobacteria strains.</title>
        <authorList>
            <person name="Klenk H.-P."/>
        </authorList>
    </citation>
    <scope>NUCLEOTIDE SEQUENCE</scope>
    <source>
        <strain evidence="9">DSM 44707</strain>
    </source>
</reference>
<keyword evidence="5 7" id="KW-0472">Membrane</keyword>
<keyword evidence="4 7" id="KW-1133">Transmembrane helix</keyword>
<dbReference type="Pfam" id="PF02687">
    <property type="entry name" value="FtsX"/>
    <property type="match status" value="1"/>
</dbReference>
<dbReference type="RefSeq" id="WP_310364509.1">
    <property type="nucleotide sequence ID" value="NZ_JAVDYB010000001.1"/>
</dbReference>
<evidence type="ECO:0000256" key="1">
    <source>
        <dbReference type="ARBA" id="ARBA00004651"/>
    </source>
</evidence>
<feature type="transmembrane region" description="Helical" evidence="7">
    <location>
        <begin position="491"/>
        <end position="511"/>
    </location>
</feature>
<evidence type="ECO:0000256" key="7">
    <source>
        <dbReference type="SAM" id="Phobius"/>
    </source>
</evidence>
<feature type="transmembrane region" description="Helical" evidence="7">
    <location>
        <begin position="890"/>
        <end position="912"/>
    </location>
</feature>
<feature type="transmembrane region" description="Helical" evidence="7">
    <location>
        <begin position="451"/>
        <end position="471"/>
    </location>
</feature>
<evidence type="ECO:0000313" key="9">
    <source>
        <dbReference type="EMBL" id="MDR7274596.1"/>
    </source>
</evidence>
<dbReference type="InterPro" id="IPR003838">
    <property type="entry name" value="ABC3_permease_C"/>
</dbReference>
<keyword evidence="2" id="KW-1003">Cell membrane</keyword>
<feature type="compositionally biased region" description="Low complexity" evidence="6">
    <location>
        <begin position="703"/>
        <end position="724"/>
    </location>
</feature>
<organism evidence="9 10">
    <name type="scientific">Catenuloplanes atrovinosus</name>
    <dbReference type="NCBI Taxonomy" id="137266"/>
    <lineage>
        <taxon>Bacteria</taxon>
        <taxon>Bacillati</taxon>
        <taxon>Actinomycetota</taxon>
        <taxon>Actinomycetes</taxon>
        <taxon>Micromonosporales</taxon>
        <taxon>Micromonosporaceae</taxon>
        <taxon>Catenuloplanes</taxon>
    </lineage>
</organism>
<evidence type="ECO:0000259" key="8">
    <source>
        <dbReference type="Pfam" id="PF02687"/>
    </source>
</evidence>
<protein>
    <submittedName>
        <fullName evidence="9">ABC transport system permease protein</fullName>
    </submittedName>
</protein>
<accession>A0AAE3YMK7</accession>
<evidence type="ECO:0000256" key="2">
    <source>
        <dbReference type="ARBA" id="ARBA00022475"/>
    </source>
</evidence>
<feature type="transmembrane region" description="Helical" evidence="7">
    <location>
        <begin position="536"/>
        <end position="555"/>
    </location>
</feature>
<dbReference type="AlphaFoldDB" id="A0AAE3YMK7"/>